<dbReference type="InterPro" id="IPR050951">
    <property type="entry name" value="Retrovirus_Pol_polyprotein"/>
</dbReference>
<dbReference type="GO" id="GO:0003964">
    <property type="term" value="F:RNA-directed DNA polymerase activity"/>
    <property type="evidence" value="ECO:0007669"/>
    <property type="project" value="UniProtKB-KW"/>
</dbReference>
<evidence type="ECO:0000256" key="1">
    <source>
        <dbReference type="ARBA" id="ARBA00022670"/>
    </source>
</evidence>
<dbReference type="SUPFAM" id="SSF56672">
    <property type="entry name" value="DNA/RNA polymerases"/>
    <property type="match status" value="1"/>
</dbReference>
<feature type="non-terminal residue" evidence="17">
    <location>
        <position position="1"/>
    </location>
</feature>
<dbReference type="CDD" id="cd01647">
    <property type="entry name" value="RT_LTR"/>
    <property type="match status" value="1"/>
</dbReference>
<evidence type="ECO:0000259" key="15">
    <source>
        <dbReference type="PROSITE" id="PS50878"/>
    </source>
</evidence>
<dbReference type="GO" id="GO:0003677">
    <property type="term" value="F:DNA binding"/>
    <property type="evidence" value="ECO:0007669"/>
    <property type="project" value="UniProtKB-KW"/>
</dbReference>
<keyword evidence="11" id="KW-0695">RNA-directed DNA polymerase</keyword>
<evidence type="ECO:0000313" key="18">
    <source>
        <dbReference type="Proteomes" id="UP001153555"/>
    </source>
</evidence>
<feature type="non-terminal residue" evidence="17">
    <location>
        <position position="782"/>
    </location>
</feature>
<dbReference type="Proteomes" id="UP001153555">
    <property type="component" value="Unassembled WGS sequence"/>
</dbReference>
<dbReference type="Pfam" id="PF24626">
    <property type="entry name" value="SH3_Tf2-1"/>
    <property type="match status" value="1"/>
</dbReference>
<evidence type="ECO:0000256" key="13">
    <source>
        <dbReference type="ARBA" id="ARBA00023125"/>
    </source>
</evidence>
<evidence type="ECO:0000256" key="11">
    <source>
        <dbReference type="ARBA" id="ARBA00022918"/>
    </source>
</evidence>
<evidence type="ECO:0000259" key="16">
    <source>
        <dbReference type="PROSITE" id="PS50994"/>
    </source>
</evidence>
<evidence type="ECO:0000313" key="17">
    <source>
        <dbReference type="EMBL" id="CAA0830854.1"/>
    </source>
</evidence>
<evidence type="ECO:0000256" key="5">
    <source>
        <dbReference type="ARBA" id="ARBA00022723"/>
    </source>
</evidence>
<dbReference type="PROSITE" id="PS50878">
    <property type="entry name" value="RT_POL"/>
    <property type="match status" value="1"/>
</dbReference>
<dbReference type="Gene3D" id="1.10.340.70">
    <property type="match status" value="1"/>
</dbReference>
<evidence type="ECO:0000256" key="4">
    <source>
        <dbReference type="ARBA" id="ARBA00022722"/>
    </source>
</evidence>
<dbReference type="FunFam" id="3.10.10.10:FF:000007">
    <property type="entry name" value="Retrovirus-related Pol polyprotein from transposon 17.6-like Protein"/>
    <property type="match status" value="1"/>
</dbReference>
<dbReference type="PROSITE" id="PS50994">
    <property type="entry name" value="INTEGRASE"/>
    <property type="match status" value="1"/>
</dbReference>
<keyword evidence="13" id="KW-0238">DNA-binding</keyword>
<dbReference type="FunFam" id="3.10.20.370:FF:000001">
    <property type="entry name" value="Retrovirus-related Pol polyprotein from transposon 17.6-like protein"/>
    <property type="match status" value="1"/>
</dbReference>
<dbReference type="GO" id="GO:0003887">
    <property type="term" value="F:DNA-directed DNA polymerase activity"/>
    <property type="evidence" value="ECO:0007669"/>
    <property type="project" value="UniProtKB-KW"/>
</dbReference>
<comment type="caution">
    <text evidence="17">The sequence shown here is derived from an EMBL/GenBank/DDBJ whole genome shotgun (WGS) entry which is preliminary data.</text>
</comment>
<proteinExistence type="predicted"/>
<protein>
    <submittedName>
        <fullName evidence="17">Uncharacterized mitochondrial protein AtMg00860</fullName>
    </submittedName>
</protein>
<accession>A0A9N7RIG9</accession>
<keyword evidence="10" id="KW-0229">DNA integration</keyword>
<keyword evidence="1" id="KW-0645">Protease</keyword>
<dbReference type="InterPro" id="IPR041373">
    <property type="entry name" value="RT_RNaseH"/>
</dbReference>
<dbReference type="InterPro" id="IPR043128">
    <property type="entry name" value="Rev_trsase/Diguanyl_cyclase"/>
</dbReference>
<evidence type="ECO:0000256" key="9">
    <source>
        <dbReference type="ARBA" id="ARBA00022842"/>
    </source>
</evidence>
<dbReference type="PANTHER" id="PTHR37984:SF5">
    <property type="entry name" value="PROTEIN NYNRIN-LIKE"/>
    <property type="match status" value="1"/>
</dbReference>
<keyword evidence="14" id="KW-0233">DNA recombination</keyword>
<dbReference type="FunFam" id="1.10.340.70:FF:000001">
    <property type="entry name" value="Retrovirus-related Pol polyprotein from transposon gypsy-like Protein"/>
    <property type="match status" value="1"/>
</dbReference>
<dbReference type="EMBL" id="CACSLK010027831">
    <property type="protein sequence ID" value="CAA0830854.1"/>
    <property type="molecule type" value="Genomic_DNA"/>
</dbReference>
<dbReference type="Gene3D" id="3.30.70.270">
    <property type="match status" value="2"/>
</dbReference>
<dbReference type="InterPro" id="IPR056924">
    <property type="entry name" value="SH3_Tf2-1"/>
</dbReference>
<keyword evidence="8" id="KW-0378">Hydrolase</keyword>
<dbReference type="SUPFAM" id="SSF53098">
    <property type="entry name" value="Ribonuclease H-like"/>
    <property type="match status" value="1"/>
</dbReference>
<feature type="domain" description="Integrase catalytic" evidence="16">
    <location>
        <begin position="558"/>
        <end position="661"/>
    </location>
</feature>
<keyword evidence="5" id="KW-0479">Metal-binding</keyword>
<dbReference type="GO" id="GO:0015074">
    <property type="term" value="P:DNA integration"/>
    <property type="evidence" value="ECO:0007669"/>
    <property type="project" value="UniProtKB-KW"/>
</dbReference>
<keyword evidence="18" id="KW-1185">Reference proteome</keyword>
<keyword evidence="2" id="KW-0808">Transferase</keyword>
<dbReference type="GO" id="GO:0004190">
    <property type="term" value="F:aspartic-type endopeptidase activity"/>
    <property type="evidence" value="ECO:0007669"/>
    <property type="project" value="UniProtKB-KW"/>
</dbReference>
<evidence type="ECO:0000256" key="6">
    <source>
        <dbReference type="ARBA" id="ARBA00022750"/>
    </source>
</evidence>
<name>A0A9N7RIG9_STRHE</name>
<dbReference type="Pfam" id="PF00078">
    <property type="entry name" value="RVT_1"/>
    <property type="match status" value="1"/>
</dbReference>
<dbReference type="PANTHER" id="PTHR37984">
    <property type="entry name" value="PROTEIN CBG26694"/>
    <property type="match status" value="1"/>
</dbReference>
<evidence type="ECO:0000256" key="7">
    <source>
        <dbReference type="ARBA" id="ARBA00022759"/>
    </source>
</evidence>
<sequence length="782" mass="89959">LLGGPPNRQVEFSIDLIPGAGPVSKASYRMAPKELQELKAQIQELLRLSFIRPSVSPWGAPVLFVKKKDGSMRMCIDYQDLNQLTIKNKYPLPRIDDLFDQLRGACVLSKINLRSGYHQLKIKESDIAKTAFRTRYGHYEFVVMPFGLSNAPAVFMDLMNRIFHPYLDHFVIVFIDDILIYSKSQKEHEEHLRVVLKTLRRKKLFAKFFKCEFWLQRVAFLGHVITQAGIEVDPSKVSAVQNWSTPRSPFEVCSFLGLAGYYRRFIEGFYKIALPLSQLTRKSVRFEWTDRCEASFQELKRRLTSAPVLTIPDPSRSFTIFSDASRQGLGCVLMQDGQVVAYASRQLKPHEQNYPTHDLELAAVVHALKIWRHYLYGGHCEIFTDHKSLQYIFTQKELNMRQRCWLELVKDYDCSIQYHPGKANVVADALSRKVRGDLTYVVTQQSPLIQEFARMHLQAIDALPTAVSGSVSASVSADGALEFRGRIVVPKVEALRKEILSEAHTVPYLAHPGSTKMYHDLKGSFWWRGMKKDVAEFVRRCFTCQQVKAEHQSPIGLLQPLPIPRWKWEEVTMDFVTGLPRSSEHHNAIWVVVDRLTKVAHFLPVSMKMSLGKLAEIYTCGIIRIHGVPVTIVSDRDPRFFAYNNSYHSSIQMAPYEALYGRKCRSPLYWDDVRERRVLDPKLIEETVDQVELIWQRLKTAQSQQKSSADHHRRDMQFEVGEPTFLRVRPIHGVVRFGKRGKLHPRFIGPFEVLERVGEIAYRLALPPELSGIHNVFHASIL</sequence>
<evidence type="ECO:0000256" key="3">
    <source>
        <dbReference type="ARBA" id="ARBA00022695"/>
    </source>
</evidence>
<evidence type="ECO:0000256" key="12">
    <source>
        <dbReference type="ARBA" id="ARBA00022932"/>
    </source>
</evidence>
<dbReference type="InterPro" id="IPR043502">
    <property type="entry name" value="DNA/RNA_pol_sf"/>
</dbReference>
<dbReference type="InterPro" id="IPR036397">
    <property type="entry name" value="RNaseH_sf"/>
</dbReference>
<keyword evidence="9" id="KW-0460">Magnesium</keyword>
<evidence type="ECO:0000256" key="8">
    <source>
        <dbReference type="ARBA" id="ARBA00022801"/>
    </source>
</evidence>
<dbReference type="GO" id="GO:0046872">
    <property type="term" value="F:metal ion binding"/>
    <property type="evidence" value="ECO:0007669"/>
    <property type="project" value="UniProtKB-KW"/>
</dbReference>
<dbReference type="FunFam" id="3.30.70.270:FF:000020">
    <property type="entry name" value="Transposon Tf2-6 polyprotein-like Protein"/>
    <property type="match status" value="1"/>
</dbReference>
<feature type="domain" description="Reverse transcriptase" evidence="15">
    <location>
        <begin position="46"/>
        <end position="225"/>
    </location>
</feature>
<keyword evidence="12" id="KW-0239">DNA-directed DNA polymerase</keyword>
<dbReference type="GO" id="GO:0006310">
    <property type="term" value="P:DNA recombination"/>
    <property type="evidence" value="ECO:0007669"/>
    <property type="project" value="UniProtKB-KW"/>
</dbReference>
<dbReference type="Gene3D" id="3.30.420.10">
    <property type="entry name" value="Ribonuclease H-like superfamily/Ribonuclease H"/>
    <property type="match status" value="2"/>
</dbReference>
<dbReference type="InterPro" id="IPR041588">
    <property type="entry name" value="Integrase_H2C2"/>
</dbReference>
<dbReference type="InterPro" id="IPR000477">
    <property type="entry name" value="RT_dom"/>
</dbReference>
<dbReference type="InterPro" id="IPR001584">
    <property type="entry name" value="Integrase_cat-core"/>
</dbReference>
<dbReference type="Pfam" id="PF17917">
    <property type="entry name" value="RT_RNaseH"/>
    <property type="match status" value="1"/>
</dbReference>
<dbReference type="InterPro" id="IPR012337">
    <property type="entry name" value="RNaseH-like_sf"/>
</dbReference>
<evidence type="ECO:0000256" key="10">
    <source>
        <dbReference type="ARBA" id="ARBA00022908"/>
    </source>
</evidence>
<gene>
    <name evidence="17" type="ORF">SHERM_26240</name>
</gene>
<evidence type="ECO:0000256" key="14">
    <source>
        <dbReference type="ARBA" id="ARBA00023172"/>
    </source>
</evidence>
<keyword evidence="7" id="KW-0255">Endonuclease</keyword>
<dbReference type="Gene3D" id="3.10.10.10">
    <property type="entry name" value="HIV Type 1 Reverse Transcriptase, subunit A, domain 1"/>
    <property type="match status" value="1"/>
</dbReference>
<reference evidence="17" key="1">
    <citation type="submission" date="2019-12" db="EMBL/GenBank/DDBJ databases">
        <authorList>
            <person name="Scholes J."/>
        </authorList>
    </citation>
    <scope>NUCLEOTIDE SEQUENCE</scope>
</reference>
<dbReference type="CDD" id="cd09274">
    <property type="entry name" value="RNase_HI_RT_Ty3"/>
    <property type="match status" value="1"/>
</dbReference>
<evidence type="ECO:0000256" key="2">
    <source>
        <dbReference type="ARBA" id="ARBA00022679"/>
    </source>
</evidence>
<dbReference type="AlphaFoldDB" id="A0A9N7RIG9"/>
<dbReference type="GO" id="GO:0004519">
    <property type="term" value="F:endonuclease activity"/>
    <property type="evidence" value="ECO:0007669"/>
    <property type="project" value="UniProtKB-KW"/>
</dbReference>
<keyword evidence="3" id="KW-0548">Nucleotidyltransferase</keyword>
<dbReference type="Pfam" id="PF17921">
    <property type="entry name" value="Integrase_H2C2"/>
    <property type="match status" value="1"/>
</dbReference>
<dbReference type="OrthoDB" id="96655at2759"/>
<keyword evidence="6" id="KW-0064">Aspartyl protease</keyword>
<organism evidence="17 18">
    <name type="scientific">Striga hermonthica</name>
    <name type="common">Purple witchweed</name>
    <name type="synonym">Buchnera hermonthica</name>
    <dbReference type="NCBI Taxonomy" id="68872"/>
    <lineage>
        <taxon>Eukaryota</taxon>
        <taxon>Viridiplantae</taxon>
        <taxon>Streptophyta</taxon>
        <taxon>Embryophyta</taxon>
        <taxon>Tracheophyta</taxon>
        <taxon>Spermatophyta</taxon>
        <taxon>Magnoliopsida</taxon>
        <taxon>eudicotyledons</taxon>
        <taxon>Gunneridae</taxon>
        <taxon>Pentapetalae</taxon>
        <taxon>asterids</taxon>
        <taxon>lamiids</taxon>
        <taxon>Lamiales</taxon>
        <taxon>Orobanchaceae</taxon>
        <taxon>Buchnereae</taxon>
        <taxon>Striga</taxon>
    </lineage>
</organism>
<keyword evidence="4" id="KW-0540">Nuclease</keyword>
<dbReference type="GO" id="GO:0006508">
    <property type="term" value="P:proteolysis"/>
    <property type="evidence" value="ECO:0007669"/>
    <property type="project" value="UniProtKB-KW"/>
</dbReference>